<protein>
    <submittedName>
        <fullName evidence="4">Uncharacterized protein</fullName>
    </submittedName>
</protein>
<feature type="compositionally biased region" description="Basic residues" evidence="3">
    <location>
        <begin position="1"/>
        <end position="15"/>
    </location>
</feature>
<dbReference type="Pfam" id="PF12796">
    <property type="entry name" value="Ank_2"/>
    <property type="match status" value="1"/>
</dbReference>
<evidence type="ECO:0000313" key="4">
    <source>
        <dbReference type="EMBL" id="CAG2228340.1"/>
    </source>
</evidence>
<sequence>MGSSRNTRKRQKVGRNKLEDLKDKDSNGGTEVKTIPFTHNDSLEQNLSQNTQSYDEDLDQYEENYDYYDSYYGYEEDCGETQSFGMGVEPETLEVLKHMILDLISDTRKSEMISCDAERYLASILGICDIEQRKELMKVRNKNHNPLSLACKLKNADLVKFLVEHCDANVDGESDDLKGKPLFCAVANGDEDVIHYLLECNADVGIDIGKNCNCLMLAMMVFPPEVFPVFGYKHPEDSDNQTKLGEELKEAVDKGICHKVEIVKMLVDKGAVEKCSERQLFDILTAAFDETKDFYKTSLQFLLDRVPVDFGNVRNIEGLSVFGFEMIHRGSSISGYLEPYLENINNVNDANLLRFQSAIENCDSTEEHVDCVLGSFSIDKDTNEIVQCEKSDEKLEAKYVHPILYLASSGDTMLYHKCLLMPDIPLQVKIESLEVFGTYCCTSNYFDDAVQCWKAADEIRRQKCVRVTRNKMYKTTTNDAESMSKWETEERAREEARSQFLSSLNPIMPTLIIDLLDTVSNYFSHVPDLSDISTHSSFGWHLGKNQAGKTIDTRLAILLKSAQIHESLIGYGDFRTFLAYKNLAEELDKEDRVRQLATFITYSFPYFIQFLPNEEILDKKYFCKWFILKLVDIVTNENHRSLLSFETLMSIWKCFFLECCVTPRSQRKFIEFASLLVMMKIMNRQKKTFEETKRFSKFMRQVIQADLRNLYGQTILHYAVPTLSDDTIDSWMPYLEYKKSSLTDEFSGSLEMIELLLTFGADPNASDDEGMTPLHFCYFLMLKVSEEQGTSNPQDIVKALLEGGAHPDCVDQTNQSAIDNSQDSVVPLCPVANRTLQCLASVSILDNNIEYHEHLPQHLIQFVKLHQRNGEPTYQNFPDHLFGLSPD</sequence>
<dbReference type="SMART" id="SM00248">
    <property type="entry name" value="ANK"/>
    <property type="match status" value="4"/>
</dbReference>
<dbReference type="EMBL" id="CAJPWZ010001994">
    <property type="protein sequence ID" value="CAG2228340.1"/>
    <property type="molecule type" value="Genomic_DNA"/>
</dbReference>
<dbReference type="Pfam" id="PF13637">
    <property type="entry name" value="Ank_4"/>
    <property type="match status" value="1"/>
</dbReference>
<feature type="compositionally biased region" description="Polar residues" evidence="3">
    <location>
        <begin position="37"/>
        <end position="46"/>
    </location>
</feature>
<dbReference type="PANTHER" id="PTHR24180:SF45">
    <property type="entry name" value="POLY [ADP-RIBOSE] POLYMERASE TANKYRASE"/>
    <property type="match status" value="1"/>
</dbReference>
<keyword evidence="2" id="KW-0040">ANK repeat</keyword>
<evidence type="ECO:0000256" key="1">
    <source>
        <dbReference type="ARBA" id="ARBA00022737"/>
    </source>
</evidence>
<evidence type="ECO:0000313" key="5">
    <source>
        <dbReference type="Proteomes" id="UP000683360"/>
    </source>
</evidence>
<evidence type="ECO:0000256" key="3">
    <source>
        <dbReference type="SAM" id="MobiDB-lite"/>
    </source>
</evidence>
<feature type="region of interest" description="Disordered" evidence="3">
    <location>
        <begin position="1"/>
        <end position="46"/>
    </location>
</feature>
<name>A0A8S3TA29_MYTED</name>
<comment type="caution">
    <text evidence="4">The sequence shown here is derived from an EMBL/GenBank/DDBJ whole genome shotgun (WGS) entry which is preliminary data.</text>
</comment>
<dbReference type="OrthoDB" id="539213at2759"/>
<accession>A0A8S3TA29</accession>
<evidence type="ECO:0000256" key="2">
    <source>
        <dbReference type="ARBA" id="ARBA00023043"/>
    </source>
</evidence>
<dbReference type="InterPro" id="IPR002110">
    <property type="entry name" value="Ankyrin_rpt"/>
</dbReference>
<dbReference type="AlphaFoldDB" id="A0A8S3TA29"/>
<dbReference type="Gene3D" id="1.25.40.20">
    <property type="entry name" value="Ankyrin repeat-containing domain"/>
    <property type="match status" value="2"/>
</dbReference>
<dbReference type="PANTHER" id="PTHR24180">
    <property type="entry name" value="CYCLIN-DEPENDENT KINASE INHIBITOR 2C-RELATED"/>
    <property type="match status" value="1"/>
</dbReference>
<keyword evidence="5" id="KW-1185">Reference proteome</keyword>
<reference evidence="4" key="1">
    <citation type="submission" date="2021-03" db="EMBL/GenBank/DDBJ databases">
        <authorList>
            <person name="Bekaert M."/>
        </authorList>
    </citation>
    <scope>NUCLEOTIDE SEQUENCE</scope>
</reference>
<dbReference type="InterPro" id="IPR036770">
    <property type="entry name" value="Ankyrin_rpt-contain_sf"/>
</dbReference>
<keyword evidence="1" id="KW-0677">Repeat</keyword>
<dbReference type="Proteomes" id="UP000683360">
    <property type="component" value="Unassembled WGS sequence"/>
</dbReference>
<dbReference type="SUPFAM" id="SSF48403">
    <property type="entry name" value="Ankyrin repeat"/>
    <property type="match status" value="1"/>
</dbReference>
<gene>
    <name evidence="4" type="ORF">MEDL_41313</name>
</gene>
<proteinExistence type="predicted"/>
<dbReference type="InterPro" id="IPR051637">
    <property type="entry name" value="Ank_repeat_dom-contain_49"/>
</dbReference>
<organism evidence="4 5">
    <name type="scientific">Mytilus edulis</name>
    <name type="common">Blue mussel</name>
    <dbReference type="NCBI Taxonomy" id="6550"/>
    <lineage>
        <taxon>Eukaryota</taxon>
        <taxon>Metazoa</taxon>
        <taxon>Spiralia</taxon>
        <taxon>Lophotrochozoa</taxon>
        <taxon>Mollusca</taxon>
        <taxon>Bivalvia</taxon>
        <taxon>Autobranchia</taxon>
        <taxon>Pteriomorphia</taxon>
        <taxon>Mytilida</taxon>
        <taxon>Mytiloidea</taxon>
        <taxon>Mytilidae</taxon>
        <taxon>Mytilinae</taxon>
        <taxon>Mytilus</taxon>
    </lineage>
</organism>
<feature type="compositionally biased region" description="Basic and acidic residues" evidence="3">
    <location>
        <begin position="16"/>
        <end position="26"/>
    </location>
</feature>